<evidence type="ECO:0000256" key="6">
    <source>
        <dbReference type="RuleBase" id="RU362028"/>
    </source>
</evidence>
<dbReference type="GO" id="GO:0003723">
    <property type="term" value="F:RNA binding"/>
    <property type="evidence" value="ECO:0007669"/>
    <property type="project" value="UniProtKB-KW"/>
</dbReference>
<evidence type="ECO:0000256" key="4">
    <source>
        <dbReference type="PIRSR" id="PIRSR606225-1"/>
    </source>
</evidence>
<dbReference type="EMBL" id="PEBW01000002">
    <property type="protein sequence ID" value="PTQ52735.1"/>
    <property type="molecule type" value="Genomic_DNA"/>
</dbReference>
<dbReference type="InterPro" id="IPR050188">
    <property type="entry name" value="RluA_PseudoU_synthase"/>
</dbReference>
<name>A0A2T5G969_9BACL</name>
<comment type="caution">
    <text evidence="8">The sequence shown here is derived from an EMBL/GenBank/DDBJ whole genome shotgun (WGS) entry which is preliminary data.</text>
</comment>
<comment type="similarity">
    <text evidence="2 6">Belongs to the pseudouridine synthase RluA family.</text>
</comment>
<dbReference type="PROSITE" id="PS01129">
    <property type="entry name" value="PSI_RLU"/>
    <property type="match status" value="1"/>
</dbReference>
<gene>
    <name evidence="8" type="ORF">BLITH_0914</name>
</gene>
<dbReference type="Gene3D" id="3.30.2350.10">
    <property type="entry name" value="Pseudouridine synthase"/>
    <property type="match status" value="1"/>
</dbReference>
<feature type="domain" description="Pseudouridine synthase RsuA/RluA-like" evidence="7">
    <location>
        <begin position="104"/>
        <end position="256"/>
    </location>
</feature>
<evidence type="ECO:0000256" key="5">
    <source>
        <dbReference type="PROSITE-ProRule" id="PRU00182"/>
    </source>
</evidence>
<dbReference type="PROSITE" id="PS50889">
    <property type="entry name" value="S4"/>
    <property type="match status" value="1"/>
</dbReference>
<evidence type="ECO:0000256" key="2">
    <source>
        <dbReference type="ARBA" id="ARBA00010876"/>
    </source>
</evidence>
<dbReference type="PANTHER" id="PTHR21600">
    <property type="entry name" value="MITOCHONDRIAL RNA PSEUDOURIDINE SYNTHASE"/>
    <property type="match status" value="1"/>
</dbReference>
<accession>A0A2T5G969</accession>
<dbReference type="Pfam" id="PF00849">
    <property type="entry name" value="PseudoU_synth_2"/>
    <property type="match status" value="1"/>
</dbReference>
<dbReference type="AlphaFoldDB" id="A0A2T5G969"/>
<dbReference type="NCBIfam" id="TIGR00005">
    <property type="entry name" value="rluA_subfam"/>
    <property type="match status" value="1"/>
</dbReference>
<dbReference type="Proteomes" id="UP000244016">
    <property type="component" value="Unassembled WGS sequence"/>
</dbReference>
<evidence type="ECO:0000259" key="7">
    <source>
        <dbReference type="Pfam" id="PF00849"/>
    </source>
</evidence>
<reference evidence="8 9" key="1">
    <citation type="submission" date="2017-08" db="EMBL/GenBank/DDBJ databases">
        <title>Burning lignite coal seam in the remote Altai Mountains harbors a hydrogen-driven thermophilic microbial community.</title>
        <authorList>
            <person name="Kadnikov V.V."/>
            <person name="Mardanov A.V."/>
            <person name="Ivasenko D."/>
            <person name="Beletsky A.V."/>
            <person name="Karnachuk O.V."/>
            <person name="Ravin N.V."/>
        </authorList>
    </citation>
    <scope>NUCLEOTIDE SEQUENCE [LARGE SCALE GENOMIC DNA]</scope>
    <source>
        <strain evidence="8">AL31</strain>
    </source>
</reference>
<protein>
    <recommendedName>
        <fullName evidence="6">Pseudouridine synthase</fullName>
        <ecNumber evidence="6">5.4.99.-</ecNumber>
    </recommendedName>
</protein>
<dbReference type="SUPFAM" id="SSF55120">
    <property type="entry name" value="Pseudouridine synthase"/>
    <property type="match status" value="1"/>
</dbReference>
<proteinExistence type="inferred from homology"/>
<evidence type="ECO:0000313" key="8">
    <source>
        <dbReference type="EMBL" id="PTQ52735.1"/>
    </source>
</evidence>
<organism evidence="8 9">
    <name type="scientific">Brockia lithotrophica</name>
    <dbReference type="NCBI Taxonomy" id="933949"/>
    <lineage>
        <taxon>Bacteria</taxon>
        <taxon>Bacillati</taxon>
        <taxon>Bacillota</taxon>
        <taxon>Bacilli</taxon>
        <taxon>Bacillales</taxon>
        <taxon>Bacillales Family X. Incertae Sedis</taxon>
        <taxon>Brockia</taxon>
    </lineage>
</organism>
<sequence length="317" mass="35675">MAEGESQGKDKFTRDERWLVVRIEEEDLREGDRLDDVLRRVLHLSGRQIQRLARSGGLRRGRARIPSTLRIRPGEEIAVRLFPFEDYGVDPEALFLQILHEDEHYLVLDKPSGILVHPIRPGMRGTLAAAVAHHFATIGLRSRVRPVHRLDRDTSGVIVFAKHAWAHARLDALFRAGAVRKTYLAVVAGVPEPPERTVELPLSRRPGRDGRISVDADGLFARTYIRVREVFGERAALVEAVPETGRTHQIRVHLSASGHPVWGDRLYGGPRVGISRQALHAEALEFLHPFTGEPKVFRAPLPEDILRLMELLRSGTV</sequence>
<keyword evidence="3 6" id="KW-0413">Isomerase</keyword>
<dbReference type="InterPro" id="IPR020103">
    <property type="entry name" value="PsdUridine_synth_cat_dom_sf"/>
</dbReference>
<dbReference type="InterPro" id="IPR006224">
    <property type="entry name" value="PsdUridine_synth_RluA-like_CS"/>
</dbReference>
<keyword evidence="5" id="KW-0694">RNA-binding</keyword>
<dbReference type="InterPro" id="IPR006225">
    <property type="entry name" value="PsdUridine_synth_RluC/D"/>
</dbReference>
<dbReference type="EC" id="5.4.99.-" evidence="6"/>
<evidence type="ECO:0000313" key="9">
    <source>
        <dbReference type="Proteomes" id="UP000244016"/>
    </source>
</evidence>
<evidence type="ECO:0000256" key="3">
    <source>
        <dbReference type="ARBA" id="ARBA00023235"/>
    </source>
</evidence>
<dbReference type="GO" id="GO:0000455">
    <property type="term" value="P:enzyme-directed rRNA pseudouridine synthesis"/>
    <property type="evidence" value="ECO:0007669"/>
    <property type="project" value="TreeGrafter"/>
</dbReference>
<dbReference type="GO" id="GO:0009982">
    <property type="term" value="F:pseudouridine synthase activity"/>
    <property type="evidence" value="ECO:0007669"/>
    <property type="project" value="InterPro"/>
</dbReference>
<comment type="function">
    <text evidence="6">Responsible for synthesis of pseudouridine from uracil.</text>
</comment>
<dbReference type="GO" id="GO:0140098">
    <property type="term" value="F:catalytic activity, acting on RNA"/>
    <property type="evidence" value="ECO:0007669"/>
    <property type="project" value="UniProtKB-ARBA"/>
</dbReference>
<evidence type="ECO:0000256" key="1">
    <source>
        <dbReference type="ARBA" id="ARBA00000073"/>
    </source>
</evidence>
<dbReference type="InterPro" id="IPR006145">
    <property type="entry name" value="PsdUridine_synth_RsuA/RluA"/>
</dbReference>
<dbReference type="CDD" id="cd02869">
    <property type="entry name" value="PseudoU_synth_RluA_like"/>
    <property type="match status" value="1"/>
</dbReference>
<comment type="catalytic activity">
    <reaction evidence="1 6">
        <text>a uridine in RNA = a pseudouridine in RNA</text>
        <dbReference type="Rhea" id="RHEA:48348"/>
        <dbReference type="Rhea" id="RHEA-COMP:12068"/>
        <dbReference type="Rhea" id="RHEA-COMP:12069"/>
        <dbReference type="ChEBI" id="CHEBI:65314"/>
        <dbReference type="ChEBI" id="CHEBI:65315"/>
    </reaction>
</comment>
<dbReference type="PANTHER" id="PTHR21600:SF44">
    <property type="entry name" value="RIBOSOMAL LARGE SUBUNIT PSEUDOURIDINE SYNTHASE D"/>
    <property type="match status" value="1"/>
</dbReference>
<feature type="active site" evidence="4">
    <location>
        <position position="151"/>
    </location>
</feature>